<feature type="domain" description="Solute-binding protein family 5" evidence="3">
    <location>
        <begin position="124"/>
        <end position="508"/>
    </location>
</feature>
<dbReference type="InterPro" id="IPR030678">
    <property type="entry name" value="Peptide/Ni-bd"/>
</dbReference>
<dbReference type="InterPro" id="IPR000914">
    <property type="entry name" value="SBP_5_dom"/>
</dbReference>
<organism evidence="4 5">
    <name type="scientific">Sphaerisporangium rhizosphaerae</name>
    <dbReference type="NCBI Taxonomy" id="2269375"/>
    <lineage>
        <taxon>Bacteria</taxon>
        <taxon>Bacillati</taxon>
        <taxon>Actinomycetota</taxon>
        <taxon>Actinomycetes</taxon>
        <taxon>Streptosporangiales</taxon>
        <taxon>Streptosporangiaceae</taxon>
        <taxon>Sphaerisporangium</taxon>
    </lineage>
</organism>
<dbReference type="Proteomes" id="UP001596496">
    <property type="component" value="Unassembled WGS sequence"/>
</dbReference>
<comment type="caution">
    <text evidence="4">The sequence shown here is derived from an EMBL/GenBank/DDBJ whole genome shotgun (WGS) entry which is preliminary data.</text>
</comment>
<dbReference type="PIRSF" id="PIRSF002741">
    <property type="entry name" value="MppA"/>
    <property type="match status" value="1"/>
</dbReference>
<dbReference type="Gene3D" id="3.40.190.10">
    <property type="entry name" value="Periplasmic binding protein-like II"/>
    <property type="match status" value="1"/>
</dbReference>
<name>A0ABW2PFJ2_9ACTN</name>
<keyword evidence="5" id="KW-1185">Reference proteome</keyword>
<dbReference type="SUPFAM" id="SSF53850">
    <property type="entry name" value="Periplasmic binding protein-like II"/>
    <property type="match status" value="1"/>
</dbReference>
<proteinExistence type="predicted"/>
<evidence type="ECO:0000313" key="4">
    <source>
        <dbReference type="EMBL" id="MFC7386483.1"/>
    </source>
</evidence>
<dbReference type="PANTHER" id="PTHR30290:SF83">
    <property type="entry name" value="ABC TRANSPORTER SUBSTRATE-BINDING PROTEIN"/>
    <property type="match status" value="1"/>
</dbReference>
<protein>
    <submittedName>
        <fullName evidence="4">ABC transporter substrate-binding protein</fullName>
    </submittedName>
</protein>
<dbReference type="PROSITE" id="PS51257">
    <property type="entry name" value="PROKAR_LIPOPROTEIN"/>
    <property type="match status" value="1"/>
</dbReference>
<dbReference type="EMBL" id="JBHTCG010000027">
    <property type="protein sequence ID" value="MFC7386483.1"/>
    <property type="molecule type" value="Genomic_DNA"/>
</dbReference>
<dbReference type="Pfam" id="PF00496">
    <property type="entry name" value="SBP_bac_5"/>
    <property type="match status" value="1"/>
</dbReference>
<dbReference type="Gene3D" id="3.10.105.10">
    <property type="entry name" value="Dipeptide-binding Protein, Domain 3"/>
    <property type="match status" value="1"/>
</dbReference>
<dbReference type="InterPro" id="IPR039424">
    <property type="entry name" value="SBP_5"/>
</dbReference>
<evidence type="ECO:0000259" key="3">
    <source>
        <dbReference type="Pfam" id="PF00496"/>
    </source>
</evidence>
<evidence type="ECO:0000256" key="2">
    <source>
        <dbReference type="SAM" id="SignalP"/>
    </source>
</evidence>
<gene>
    <name evidence="4" type="ORF">ACFQSB_30045</name>
</gene>
<dbReference type="CDD" id="cd08506">
    <property type="entry name" value="PBP2_clavulanate_OppA2"/>
    <property type="match status" value="1"/>
</dbReference>
<reference evidence="5" key="1">
    <citation type="journal article" date="2019" name="Int. J. Syst. Evol. Microbiol.">
        <title>The Global Catalogue of Microorganisms (GCM) 10K type strain sequencing project: providing services to taxonomists for standard genome sequencing and annotation.</title>
        <authorList>
            <consortium name="The Broad Institute Genomics Platform"/>
            <consortium name="The Broad Institute Genome Sequencing Center for Infectious Disease"/>
            <person name="Wu L."/>
            <person name="Ma J."/>
        </authorList>
    </citation>
    <scope>NUCLEOTIDE SEQUENCE [LARGE SCALE GENOMIC DNA]</scope>
    <source>
        <strain evidence="5">CECT 7649</strain>
    </source>
</reference>
<dbReference type="PANTHER" id="PTHR30290">
    <property type="entry name" value="PERIPLASMIC BINDING COMPONENT OF ABC TRANSPORTER"/>
    <property type="match status" value="1"/>
</dbReference>
<evidence type="ECO:0000256" key="1">
    <source>
        <dbReference type="SAM" id="MobiDB-lite"/>
    </source>
</evidence>
<feature type="region of interest" description="Disordered" evidence="1">
    <location>
        <begin position="25"/>
        <end position="46"/>
    </location>
</feature>
<feature type="signal peptide" evidence="2">
    <location>
        <begin position="1"/>
        <end position="21"/>
    </location>
</feature>
<sequence>MSARTRSALAVFAIGSLALTAACSQGNAGAPPASSGGASASASPTSMTDLFAPPKVTVGTADDSKGPSIPPEGVVKGGTVNMIDRDDYPHFDPARVYDNVTANFHKLITRQLTGYKRVAKGEYKVVGDLATDAGQVSDGGKTWKFTLKDGVKWQDGSAITSADVKWTMERLFAPFITEGPPYIQQWLTAEDYKKAYGGPYSGKELDTIETPDDKTVVFHFTSPHADANYALAMTGYGIVPKAKDTKEKYDKEPFSSGPYIIAKHTVDKSMDLERNPNWDAATDPIRGAYPDKWHLEFGFQALQVTDRFVADTGDDKKTLSFYSHVAAERTQQVVENADLQSRLLKQPSPYGDYYYFNLDRVKDIKLRQAINYAWPTQQIMQISGGPASSVINTTILNPSVSGWQDYDAFGMKQHPNGDLAKAKELMAQASDKTPTLVYGYNDTPTEERITVAIKNQLAKIGVKIVAKPMNTKTWYDSTSKVDNGLDMYWGGWGADWPTAATVFPVIFGPIHDGGYNQSHLNDPATTAEIKRIEGLADATEANKAWGDLDKKIMETITPLVPALNNVGLQLHGSLVGGAEIDPIQWVVSPDTIFVKSS</sequence>
<feature type="compositionally biased region" description="Low complexity" evidence="1">
    <location>
        <begin position="28"/>
        <end position="44"/>
    </location>
</feature>
<accession>A0ABW2PFJ2</accession>
<evidence type="ECO:0000313" key="5">
    <source>
        <dbReference type="Proteomes" id="UP001596496"/>
    </source>
</evidence>
<keyword evidence="2" id="KW-0732">Signal</keyword>
<dbReference type="RefSeq" id="WP_380830217.1">
    <property type="nucleotide sequence ID" value="NZ_JBHTCG010000027.1"/>
</dbReference>
<feature type="chain" id="PRO_5046479073" evidence="2">
    <location>
        <begin position="22"/>
        <end position="597"/>
    </location>
</feature>